<dbReference type="NCBIfam" id="TIGR00574">
    <property type="entry name" value="dnl1"/>
    <property type="match status" value="1"/>
</dbReference>
<evidence type="ECO:0000256" key="10">
    <source>
        <dbReference type="ARBA" id="ARBA00023204"/>
    </source>
</evidence>
<keyword evidence="7 14" id="KW-0227">DNA damage</keyword>
<dbReference type="Proteomes" id="UP000518752">
    <property type="component" value="Unassembled WGS sequence"/>
</dbReference>
<dbReference type="CDD" id="cd07900">
    <property type="entry name" value="Adenylation_DNA_ligase_I_Euk"/>
    <property type="match status" value="1"/>
</dbReference>
<evidence type="ECO:0000256" key="3">
    <source>
        <dbReference type="ARBA" id="ARBA00022598"/>
    </source>
</evidence>
<evidence type="ECO:0000256" key="9">
    <source>
        <dbReference type="ARBA" id="ARBA00023172"/>
    </source>
</evidence>
<dbReference type="SUPFAM" id="SSF117018">
    <property type="entry name" value="ATP-dependent DNA ligase DNA-binding domain"/>
    <property type="match status" value="1"/>
</dbReference>
<dbReference type="Pfam" id="PF04675">
    <property type="entry name" value="DNA_ligase_A_N"/>
    <property type="match status" value="1"/>
</dbReference>
<name>A0A8H5HVT4_9AGAR</name>
<evidence type="ECO:0000256" key="8">
    <source>
        <dbReference type="ARBA" id="ARBA00022840"/>
    </source>
</evidence>
<comment type="catalytic activity">
    <reaction evidence="13 14">
        <text>ATP + (deoxyribonucleotide)n-3'-hydroxyl + 5'-phospho-(deoxyribonucleotide)m = (deoxyribonucleotide)n+m + AMP + diphosphate.</text>
        <dbReference type="EC" id="6.5.1.1"/>
    </reaction>
</comment>
<evidence type="ECO:0000256" key="13">
    <source>
        <dbReference type="ARBA" id="ARBA00034003"/>
    </source>
</evidence>
<dbReference type="Gene3D" id="2.40.50.140">
    <property type="entry name" value="Nucleic acid-binding proteins"/>
    <property type="match status" value="1"/>
</dbReference>
<dbReference type="GO" id="GO:0003910">
    <property type="term" value="F:DNA ligase (ATP) activity"/>
    <property type="evidence" value="ECO:0007669"/>
    <property type="project" value="UniProtKB-EC"/>
</dbReference>
<dbReference type="FunFam" id="3.30.470.30:FF:000016">
    <property type="entry name" value="DNA ligase"/>
    <property type="match status" value="1"/>
</dbReference>
<evidence type="ECO:0000313" key="19">
    <source>
        <dbReference type="Proteomes" id="UP000518752"/>
    </source>
</evidence>
<evidence type="ECO:0000259" key="17">
    <source>
        <dbReference type="PROSITE" id="PS50160"/>
    </source>
</evidence>
<dbReference type="GO" id="GO:0051301">
    <property type="term" value="P:cell division"/>
    <property type="evidence" value="ECO:0007669"/>
    <property type="project" value="UniProtKB-KW"/>
</dbReference>
<dbReference type="GO" id="GO:0003677">
    <property type="term" value="F:DNA binding"/>
    <property type="evidence" value="ECO:0007669"/>
    <property type="project" value="InterPro"/>
</dbReference>
<feature type="compositionally biased region" description="Basic and acidic residues" evidence="16">
    <location>
        <begin position="44"/>
        <end position="61"/>
    </location>
</feature>
<evidence type="ECO:0000256" key="5">
    <source>
        <dbReference type="ARBA" id="ARBA00022705"/>
    </source>
</evidence>
<dbReference type="OrthoDB" id="206088at2759"/>
<dbReference type="InterPro" id="IPR016059">
    <property type="entry name" value="DNA_ligase_ATP-dep_CS"/>
</dbReference>
<evidence type="ECO:0000256" key="15">
    <source>
        <dbReference type="RuleBase" id="RU004196"/>
    </source>
</evidence>
<evidence type="ECO:0000256" key="4">
    <source>
        <dbReference type="ARBA" id="ARBA00022618"/>
    </source>
</evidence>
<feature type="region of interest" description="Disordered" evidence="16">
    <location>
        <begin position="824"/>
        <end position="844"/>
    </location>
</feature>
<evidence type="ECO:0000256" key="7">
    <source>
        <dbReference type="ARBA" id="ARBA00022763"/>
    </source>
</evidence>
<dbReference type="GO" id="GO:0005739">
    <property type="term" value="C:mitochondrion"/>
    <property type="evidence" value="ECO:0007669"/>
    <property type="project" value="TreeGrafter"/>
</dbReference>
<reference evidence="18 19" key="1">
    <citation type="journal article" date="2020" name="ISME J.">
        <title>Uncovering the hidden diversity of litter-decomposition mechanisms in mushroom-forming fungi.</title>
        <authorList>
            <person name="Floudas D."/>
            <person name="Bentzer J."/>
            <person name="Ahren D."/>
            <person name="Johansson T."/>
            <person name="Persson P."/>
            <person name="Tunlid A."/>
        </authorList>
    </citation>
    <scope>NUCLEOTIDE SEQUENCE [LARGE SCALE GENOMIC DNA]</scope>
    <source>
        <strain evidence="18 19">CBS 406.79</strain>
    </source>
</reference>
<keyword evidence="10 14" id="KW-0234">DNA repair</keyword>
<keyword evidence="11" id="KW-0539">Nucleus</keyword>
<dbReference type="GO" id="GO:0005634">
    <property type="term" value="C:nucleus"/>
    <property type="evidence" value="ECO:0007669"/>
    <property type="project" value="UniProtKB-SubCell"/>
</dbReference>
<keyword evidence="4" id="KW-0132">Cell division</keyword>
<evidence type="ECO:0000256" key="12">
    <source>
        <dbReference type="ARBA" id="ARBA00023306"/>
    </source>
</evidence>
<dbReference type="AlphaFoldDB" id="A0A8H5HVT4"/>
<dbReference type="SUPFAM" id="SSF50249">
    <property type="entry name" value="Nucleic acid-binding proteins"/>
    <property type="match status" value="1"/>
</dbReference>
<dbReference type="PANTHER" id="PTHR45674">
    <property type="entry name" value="DNA LIGASE 1/3 FAMILY MEMBER"/>
    <property type="match status" value="1"/>
</dbReference>
<evidence type="ECO:0000256" key="2">
    <source>
        <dbReference type="ARBA" id="ARBA00007572"/>
    </source>
</evidence>
<feature type="compositionally biased region" description="Acidic residues" evidence="16">
    <location>
        <begin position="158"/>
        <end position="167"/>
    </location>
</feature>
<proteinExistence type="inferred from homology"/>
<dbReference type="InterPro" id="IPR036599">
    <property type="entry name" value="DNA_ligase_N_sf"/>
</dbReference>
<dbReference type="Gene3D" id="3.30.470.30">
    <property type="entry name" value="DNA ligase/mRNA capping enzyme"/>
    <property type="match status" value="1"/>
</dbReference>
<protein>
    <recommendedName>
        <fullName evidence="14">DNA ligase</fullName>
        <ecNumber evidence="14">6.5.1.1</ecNumber>
    </recommendedName>
</protein>
<evidence type="ECO:0000313" key="18">
    <source>
        <dbReference type="EMBL" id="KAF5390343.1"/>
    </source>
</evidence>
<comment type="similarity">
    <text evidence="2 15">Belongs to the ATP-dependent DNA ligase family.</text>
</comment>
<dbReference type="PROSITE" id="PS00697">
    <property type="entry name" value="DNA_LIGASE_A1"/>
    <property type="match status" value="1"/>
</dbReference>
<dbReference type="InterPro" id="IPR000977">
    <property type="entry name" value="DNA_ligase_ATP-dep"/>
</dbReference>
<dbReference type="PROSITE" id="PS00333">
    <property type="entry name" value="DNA_LIGASE_A2"/>
    <property type="match status" value="1"/>
</dbReference>
<dbReference type="PROSITE" id="PS50160">
    <property type="entry name" value="DNA_LIGASE_A3"/>
    <property type="match status" value="1"/>
</dbReference>
<dbReference type="EC" id="6.5.1.1" evidence="14"/>
<evidence type="ECO:0000256" key="16">
    <source>
        <dbReference type="SAM" id="MobiDB-lite"/>
    </source>
</evidence>
<feature type="domain" description="ATP-dependent DNA ligase family profile" evidence="17">
    <location>
        <begin position="573"/>
        <end position="710"/>
    </location>
</feature>
<sequence>MLRHAGLFRVVQPRMGRQQTLGKFFEMPKSIKPAPPQQSSLSDMWKKSAFVDKPKSEEKGSENGILPMNIYQNMSSRDTRETESSKRKHVQGAASSSRIKKRRILDSDDDNDADTAGISPEPVASSPAIRSSSSRAKAKVKTPVKEKSAQRAGNDASSADEGEDDADDEIEDDLVAKKDVAAASKSALVALSKVTDVDLKGGWKTGEPIPYAALTKAFSMIEATTKRLEKNAILTSFLLLVIQRSSKKDPMPLLQAVYLCINRLSPDYVGVELGIGESLLIKAISESTGRSLATIKADLKKEGDLGLVAMSSKNSQKTLFKPKPLTVDFVFSNLREIALSSGHSASISQAKKVSIITKLLAACQNVEAKYIIRSLEGKLRIGNADRSVLVALAHAAVLAEHEKAGKKWNTEKLATNLEEGVDSMKSVYSELPSYEEVIPALLEHGVGGIRDHCKLTPGVPLKPMLAKPTKAIGEVLDKFEGKKFTCEYKYDGERAQTFLQVHKLPDGSVKVFSRNSEDMSKKYPDLVEQFPKSVKESTKSFVLDAEAVAFDRTTKKLMPFQELSKRKRKDVKVEDIQVRVCLFAFDLLYLNGEPLLHKTLTERRKLLREHFTVVPGEFDLAKSSDGETVDELQAFLEESVKDGCEGLMVKMLDSDASFYEPSRRSVNWLKLKKDYLAGVGDSLDLVVVGGYYGKGKRTNVYGAFLLACYDENAEEYQTICKIGTGFSEEMLQSHYDVLKSLERPAPRGDIKIGGAKPDIWFEPQVVWEVLTADLSLSPIYTAAQGLVDERGISLRFPRFIRIRDDKGADDATGPEQIAEMYERQALAAGGGKKKRGGDDDDGFW</sequence>
<organism evidence="18 19">
    <name type="scientific">Collybiopsis confluens</name>
    <dbReference type="NCBI Taxonomy" id="2823264"/>
    <lineage>
        <taxon>Eukaryota</taxon>
        <taxon>Fungi</taxon>
        <taxon>Dikarya</taxon>
        <taxon>Basidiomycota</taxon>
        <taxon>Agaricomycotina</taxon>
        <taxon>Agaricomycetes</taxon>
        <taxon>Agaricomycetidae</taxon>
        <taxon>Agaricales</taxon>
        <taxon>Marasmiineae</taxon>
        <taxon>Omphalotaceae</taxon>
        <taxon>Collybiopsis</taxon>
    </lineage>
</organism>
<dbReference type="GO" id="GO:1903461">
    <property type="term" value="P:Okazaki fragment processing involved in mitotic DNA replication"/>
    <property type="evidence" value="ECO:0007669"/>
    <property type="project" value="TreeGrafter"/>
</dbReference>
<dbReference type="GO" id="GO:0006281">
    <property type="term" value="P:DNA repair"/>
    <property type="evidence" value="ECO:0007669"/>
    <property type="project" value="UniProtKB-KW"/>
</dbReference>
<gene>
    <name evidence="18" type="ORF">D9757_002962</name>
</gene>
<dbReference type="InterPro" id="IPR012340">
    <property type="entry name" value="NA-bd_OB-fold"/>
</dbReference>
<feature type="compositionally biased region" description="Low complexity" evidence="16">
    <location>
        <begin position="122"/>
        <end position="135"/>
    </location>
</feature>
<keyword evidence="8 14" id="KW-0067">ATP-binding</keyword>
<dbReference type="Pfam" id="PF04679">
    <property type="entry name" value="DNA_ligase_A_C"/>
    <property type="match status" value="1"/>
</dbReference>
<comment type="subcellular location">
    <subcellularLocation>
        <location evidence="1">Nucleus</location>
    </subcellularLocation>
</comment>
<dbReference type="Pfam" id="PF01068">
    <property type="entry name" value="DNA_ligase_A_M"/>
    <property type="match status" value="1"/>
</dbReference>
<dbReference type="InterPro" id="IPR012310">
    <property type="entry name" value="DNA_ligase_ATP-dep_cent"/>
</dbReference>
<dbReference type="Gene3D" id="1.10.3260.10">
    <property type="entry name" value="DNA ligase, ATP-dependent, N-terminal domain"/>
    <property type="match status" value="1"/>
</dbReference>
<keyword evidence="3 14" id="KW-0436">Ligase</keyword>
<dbReference type="FunFam" id="2.40.50.140:FF:000062">
    <property type="entry name" value="DNA ligase"/>
    <property type="match status" value="1"/>
</dbReference>
<dbReference type="GO" id="GO:0006310">
    <property type="term" value="P:DNA recombination"/>
    <property type="evidence" value="ECO:0007669"/>
    <property type="project" value="UniProtKB-KW"/>
</dbReference>
<accession>A0A8H5HVT4</accession>
<keyword evidence="19" id="KW-1185">Reference proteome</keyword>
<dbReference type="InterPro" id="IPR012309">
    <property type="entry name" value="DNA_ligase_ATP-dep_C"/>
</dbReference>
<evidence type="ECO:0000256" key="11">
    <source>
        <dbReference type="ARBA" id="ARBA00023242"/>
    </source>
</evidence>
<feature type="region of interest" description="Disordered" evidence="16">
    <location>
        <begin position="27"/>
        <end position="167"/>
    </location>
</feature>
<comment type="caution">
    <text evidence="18">The sequence shown here is derived from an EMBL/GenBank/DDBJ whole genome shotgun (WGS) entry which is preliminary data.</text>
</comment>
<keyword evidence="12" id="KW-0131">Cell cycle</keyword>
<dbReference type="InterPro" id="IPR012308">
    <property type="entry name" value="DNA_ligase_ATP-dep_N"/>
</dbReference>
<dbReference type="InterPro" id="IPR050191">
    <property type="entry name" value="ATP-dep_DNA_ligase"/>
</dbReference>
<evidence type="ECO:0000256" key="14">
    <source>
        <dbReference type="RuleBase" id="RU000617"/>
    </source>
</evidence>
<dbReference type="PANTHER" id="PTHR45674:SF4">
    <property type="entry name" value="DNA LIGASE 1"/>
    <property type="match status" value="1"/>
</dbReference>
<keyword evidence="5" id="KW-0235">DNA replication</keyword>
<dbReference type="GO" id="GO:0071897">
    <property type="term" value="P:DNA biosynthetic process"/>
    <property type="evidence" value="ECO:0007669"/>
    <property type="project" value="InterPro"/>
</dbReference>
<evidence type="ECO:0000256" key="6">
    <source>
        <dbReference type="ARBA" id="ARBA00022741"/>
    </source>
</evidence>
<evidence type="ECO:0000256" key="1">
    <source>
        <dbReference type="ARBA" id="ARBA00004123"/>
    </source>
</evidence>
<dbReference type="SUPFAM" id="SSF56091">
    <property type="entry name" value="DNA ligase/mRNA capping enzyme, catalytic domain"/>
    <property type="match status" value="1"/>
</dbReference>
<keyword evidence="6 14" id="KW-0547">Nucleotide-binding</keyword>
<dbReference type="CDD" id="cd07969">
    <property type="entry name" value="OBF_DNA_ligase_I"/>
    <property type="match status" value="1"/>
</dbReference>
<keyword evidence="9 14" id="KW-0233">DNA recombination</keyword>
<dbReference type="EMBL" id="JAACJN010000016">
    <property type="protein sequence ID" value="KAF5390343.1"/>
    <property type="molecule type" value="Genomic_DNA"/>
</dbReference>
<dbReference type="Gene3D" id="3.30.1490.70">
    <property type="match status" value="1"/>
</dbReference>
<dbReference type="GO" id="GO:0005524">
    <property type="term" value="F:ATP binding"/>
    <property type="evidence" value="ECO:0007669"/>
    <property type="project" value="UniProtKB-KW"/>
</dbReference>
<dbReference type="FunFam" id="1.10.3260.10:FF:000001">
    <property type="entry name" value="DNA ligase"/>
    <property type="match status" value="1"/>
</dbReference>